<name>A0A7C3WI06_9BACT</name>
<evidence type="ECO:0000256" key="8">
    <source>
        <dbReference type="ARBA" id="ARBA00037071"/>
    </source>
</evidence>
<comment type="similarity">
    <text evidence="3 10">Belongs to the FKBP-type PPIase family.</text>
</comment>
<evidence type="ECO:0000256" key="5">
    <source>
        <dbReference type="ARBA" id="ARBA00023110"/>
    </source>
</evidence>
<dbReference type="PANTHER" id="PTHR47861:SF3">
    <property type="entry name" value="FKBP-TYPE PEPTIDYL-PROLYL CIS-TRANS ISOMERASE SLYD"/>
    <property type="match status" value="1"/>
</dbReference>
<dbReference type="InterPro" id="IPR046357">
    <property type="entry name" value="PPIase_dom_sf"/>
</dbReference>
<dbReference type="Gene3D" id="3.10.50.40">
    <property type="match status" value="1"/>
</dbReference>
<comment type="function">
    <text evidence="8">Also involved in hydrogenase metallocenter assembly, probably by participating in the nickel insertion step. This function in hydrogenase biosynthesis requires chaperone activity and the presence of the metal-binding domain, but not PPIase activity.</text>
</comment>
<dbReference type="AlphaFoldDB" id="A0A7C3WI06"/>
<feature type="domain" description="PPIase FKBP-type" evidence="11">
    <location>
        <begin position="7"/>
        <end position="106"/>
    </location>
</feature>
<evidence type="ECO:0000256" key="3">
    <source>
        <dbReference type="ARBA" id="ARBA00006577"/>
    </source>
</evidence>
<comment type="catalytic activity">
    <reaction evidence="1 9 10">
        <text>[protein]-peptidylproline (omega=180) = [protein]-peptidylproline (omega=0)</text>
        <dbReference type="Rhea" id="RHEA:16237"/>
        <dbReference type="Rhea" id="RHEA-COMP:10747"/>
        <dbReference type="Rhea" id="RHEA-COMP:10748"/>
        <dbReference type="ChEBI" id="CHEBI:83833"/>
        <dbReference type="ChEBI" id="CHEBI:83834"/>
        <dbReference type="EC" id="5.2.1.8"/>
    </reaction>
</comment>
<dbReference type="Pfam" id="PF00254">
    <property type="entry name" value="FKBP_C"/>
    <property type="match status" value="1"/>
</dbReference>
<keyword evidence="6" id="KW-0143">Chaperone</keyword>
<evidence type="ECO:0000256" key="1">
    <source>
        <dbReference type="ARBA" id="ARBA00000971"/>
    </source>
</evidence>
<evidence type="ECO:0000313" key="12">
    <source>
        <dbReference type="EMBL" id="HGB15008.1"/>
    </source>
</evidence>
<dbReference type="SUPFAM" id="SSF54534">
    <property type="entry name" value="FKBP-like"/>
    <property type="match status" value="1"/>
</dbReference>
<proteinExistence type="inferred from homology"/>
<gene>
    <name evidence="12" type="ORF">ENV62_07220</name>
</gene>
<comment type="subcellular location">
    <subcellularLocation>
        <location evidence="2">Cytoplasm</location>
    </subcellularLocation>
</comment>
<accession>A0A7C3WI06</accession>
<keyword evidence="7 9" id="KW-0413">Isomerase</keyword>
<dbReference type="EC" id="5.2.1.8" evidence="10"/>
<evidence type="ECO:0000259" key="11">
    <source>
        <dbReference type="PROSITE" id="PS50059"/>
    </source>
</evidence>
<dbReference type="InterPro" id="IPR001179">
    <property type="entry name" value="PPIase_FKBP_dom"/>
</dbReference>
<sequence>MSQVKKGQFVQVHYTGRLEDGTIFDSSEGQQPLEFQAGSGEVIPGIDNAVLGMAVNEEKRILISADDAYGQRREDLTREFPISMLGGETVTPGQSLWFNTPRGPIQGKVLDLDEEHFTVDFNHPLAGKNLEFDLKVVGISDQPTQRTGCACSTPSGGGGCSC</sequence>
<evidence type="ECO:0000256" key="7">
    <source>
        <dbReference type="ARBA" id="ARBA00023235"/>
    </source>
</evidence>
<evidence type="ECO:0000256" key="9">
    <source>
        <dbReference type="PROSITE-ProRule" id="PRU00277"/>
    </source>
</evidence>
<evidence type="ECO:0000256" key="10">
    <source>
        <dbReference type="RuleBase" id="RU003915"/>
    </source>
</evidence>
<keyword evidence="5 9" id="KW-0697">Rotamase</keyword>
<evidence type="ECO:0000256" key="6">
    <source>
        <dbReference type="ARBA" id="ARBA00023186"/>
    </source>
</evidence>
<evidence type="ECO:0000256" key="4">
    <source>
        <dbReference type="ARBA" id="ARBA00022490"/>
    </source>
</evidence>
<keyword evidence="4" id="KW-0963">Cytoplasm</keyword>
<reference evidence="12" key="1">
    <citation type="journal article" date="2020" name="mSystems">
        <title>Genome- and Community-Level Interaction Insights into Carbon Utilization and Element Cycling Functions of Hydrothermarchaeota in Hydrothermal Sediment.</title>
        <authorList>
            <person name="Zhou Z."/>
            <person name="Liu Y."/>
            <person name="Xu W."/>
            <person name="Pan J."/>
            <person name="Luo Z.H."/>
            <person name="Li M."/>
        </authorList>
    </citation>
    <scope>NUCLEOTIDE SEQUENCE [LARGE SCALE GENOMIC DNA]</scope>
    <source>
        <strain evidence="12">SpSt-776</strain>
    </source>
</reference>
<organism evidence="12">
    <name type="scientific">Desulfobacca acetoxidans</name>
    <dbReference type="NCBI Taxonomy" id="60893"/>
    <lineage>
        <taxon>Bacteria</taxon>
        <taxon>Pseudomonadati</taxon>
        <taxon>Thermodesulfobacteriota</taxon>
        <taxon>Desulfobaccia</taxon>
        <taxon>Desulfobaccales</taxon>
        <taxon>Desulfobaccaceae</taxon>
        <taxon>Desulfobacca</taxon>
    </lineage>
</organism>
<protein>
    <recommendedName>
        <fullName evidence="10">Peptidyl-prolyl cis-trans isomerase</fullName>
        <ecNumber evidence="10">5.2.1.8</ecNumber>
    </recommendedName>
</protein>
<comment type="caution">
    <text evidence="12">The sequence shown here is derived from an EMBL/GenBank/DDBJ whole genome shotgun (WGS) entry which is preliminary data.</text>
</comment>
<dbReference type="EMBL" id="DTHB01000048">
    <property type="protein sequence ID" value="HGB15008.1"/>
    <property type="molecule type" value="Genomic_DNA"/>
</dbReference>
<evidence type="ECO:0000256" key="2">
    <source>
        <dbReference type="ARBA" id="ARBA00004496"/>
    </source>
</evidence>
<dbReference type="GO" id="GO:0005737">
    <property type="term" value="C:cytoplasm"/>
    <property type="evidence" value="ECO:0007669"/>
    <property type="project" value="UniProtKB-SubCell"/>
</dbReference>
<dbReference type="PANTHER" id="PTHR47861">
    <property type="entry name" value="FKBP-TYPE PEPTIDYL-PROLYL CIS-TRANS ISOMERASE SLYD"/>
    <property type="match status" value="1"/>
</dbReference>
<dbReference type="GO" id="GO:0042026">
    <property type="term" value="P:protein refolding"/>
    <property type="evidence" value="ECO:0007669"/>
    <property type="project" value="UniProtKB-ARBA"/>
</dbReference>
<dbReference type="PROSITE" id="PS50059">
    <property type="entry name" value="FKBP_PPIASE"/>
    <property type="match status" value="1"/>
</dbReference>
<dbReference type="GO" id="GO:0003755">
    <property type="term" value="F:peptidyl-prolyl cis-trans isomerase activity"/>
    <property type="evidence" value="ECO:0007669"/>
    <property type="project" value="UniProtKB-UniRule"/>
</dbReference>